<feature type="region of interest" description="Disordered" evidence="1">
    <location>
        <begin position="39"/>
        <end position="74"/>
    </location>
</feature>
<evidence type="ECO:0008006" key="4">
    <source>
        <dbReference type="Google" id="ProtNLM"/>
    </source>
</evidence>
<feature type="compositionally biased region" description="Low complexity" evidence="1">
    <location>
        <begin position="61"/>
        <end position="73"/>
    </location>
</feature>
<reference evidence="2 3" key="1">
    <citation type="submission" date="2016-03" db="EMBL/GenBank/DDBJ databases">
        <authorList>
            <person name="Ploux O."/>
        </authorList>
    </citation>
    <scope>NUCLEOTIDE SEQUENCE [LARGE SCALE GENOMIC DNA]</scope>
    <source>
        <strain evidence="2 3">BER2</strain>
    </source>
</reference>
<dbReference type="AlphaFoldDB" id="A0A150WTZ1"/>
<dbReference type="EMBL" id="LUKF01000003">
    <property type="protein sequence ID" value="KYG69988.1"/>
    <property type="molecule type" value="Genomic_DNA"/>
</dbReference>
<evidence type="ECO:0000256" key="1">
    <source>
        <dbReference type="SAM" id="MobiDB-lite"/>
    </source>
</evidence>
<gene>
    <name evidence="2" type="ORF">AZI85_14930</name>
</gene>
<organism evidence="2 3">
    <name type="scientific">Bdellovibrio bacteriovorus</name>
    <dbReference type="NCBI Taxonomy" id="959"/>
    <lineage>
        <taxon>Bacteria</taxon>
        <taxon>Pseudomonadati</taxon>
        <taxon>Bdellovibrionota</taxon>
        <taxon>Bdellovibrionia</taxon>
        <taxon>Bdellovibrionales</taxon>
        <taxon>Pseudobdellovibrionaceae</taxon>
        <taxon>Bdellovibrio</taxon>
    </lineage>
</organism>
<name>A0A150WTZ1_BDEBC</name>
<evidence type="ECO:0000313" key="2">
    <source>
        <dbReference type="EMBL" id="KYG69988.1"/>
    </source>
</evidence>
<protein>
    <recommendedName>
        <fullName evidence="4">Transglycosylase SLT domain-containing protein</fullName>
    </recommendedName>
</protein>
<accession>A0A150WTZ1</accession>
<dbReference type="OrthoDB" id="5290838at2"/>
<dbReference type="RefSeq" id="WP_063242905.1">
    <property type="nucleotide sequence ID" value="NZ_LUKF01000003.1"/>
</dbReference>
<dbReference type="Proteomes" id="UP000075391">
    <property type="component" value="Unassembled WGS sequence"/>
</dbReference>
<proteinExistence type="predicted"/>
<comment type="caution">
    <text evidence="2">The sequence shown here is derived from an EMBL/GenBank/DDBJ whole genome shotgun (WGS) entry which is preliminary data.</text>
</comment>
<sequence length="265" mass="29391">MATTIYTSFKQHILVTTFFSALVLSIGCSQSGQFPVTHLGDSNQSSGIVDPAPETPETEEPTTPTTPTEPETPSYKMQALAWESTSYPQRTLWSQHLQKIISTDWNTLLAGADDIEDFCPTYYKLANDERANVWAQLFVAITKYESAYSPTSRMQETTMGTDPVTGRPVYSEGLLQLSYQDIQWAPWCEFDWSKDKSLSATDPKKTILDPYLNLDCGVGIMAKQVKNKGAIVLSSGVYWAVIKRGGSYQKISAIQSIVKSLALCK</sequence>
<evidence type="ECO:0000313" key="3">
    <source>
        <dbReference type="Proteomes" id="UP000075391"/>
    </source>
</evidence>